<dbReference type="RefSeq" id="WP_373654301.1">
    <property type="nucleotide sequence ID" value="NZ_JBGUAW010000001.1"/>
</dbReference>
<gene>
    <name evidence="2" type="ORF">ACERLL_01580</name>
</gene>
<evidence type="ECO:0000313" key="3">
    <source>
        <dbReference type="Proteomes" id="UP001575181"/>
    </source>
</evidence>
<comment type="caution">
    <text evidence="2">The sequence shown here is derived from an EMBL/GenBank/DDBJ whole genome shotgun (WGS) entry which is preliminary data.</text>
</comment>
<dbReference type="InterPro" id="IPR018530">
    <property type="entry name" value="SiaC"/>
</dbReference>
<protein>
    <submittedName>
        <fullName evidence="2">SiaC family regulatory phosphoprotein</fullName>
    </submittedName>
</protein>
<evidence type="ECO:0000313" key="2">
    <source>
        <dbReference type="EMBL" id="MFA9459516.1"/>
    </source>
</evidence>
<sequence length="126" mass="14041">MGNLFYEASETTPAVILDRDQGLLEVRGESYPENALAFFQPVVEGVGGYLAQGNPSLTIRIDLSYLNTSSVKALMDILDRAEEAHERGAAVEVEWVYDAENDRSLEMAEELREDMSLPFRVSPVSR</sequence>
<reference evidence="2 3" key="1">
    <citation type="submission" date="2024-08" db="EMBL/GenBank/DDBJ databases">
        <title>Whole-genome sequencing of halo(alkali)philic microorganisms from hypersaline lakes.</title>
        <authorList>
            <person name="Sorokin D.Y."/>
            <person name="Merkel A.Y."/>
            <person name="Messina E."/>
            <person name="Yakimov M."/>
        </authorList>
    </citation>
    <scope>NUCLEOTIDE SEQUENCE [LARGE SCALE GENOMIC DNA]</scope>
    <source>
        <strain evidence="2 3">Cl-TMA</strain>
    </source>
</reference>
<feature type="domain" description="SiaC family regulatory phosphoprotein" evidence="1">
    <location>
        <begin position="7"/>
        <end position="123"/>
    </location>
</feature>
<accession>A0ABV4TTS5</accession>
<dbReference type="Proteomes" id="UP001575181">
    <property type="component" value="Unassembled WGS sequence"/>
</dbReference>
<evidence type="ECO:0000259" key="1">
    <source>
        <dbReference type="Pfam" id="PF09345"/>
    </source>
</evidence>
<proteinExistence type="predicted"/>
<keyword evidence="3" id="KW-1185">Reference proteome</keyword>
<name>A0ABV4TTS5_9GAMM</name>
<dbReference type="Pfam" id="PF09345">
    <property type="entry name" value="SiaC"/>
    <property type="match status" value="1"/>
</dbReference>
<organism evidence="2 3">
    <name type="scientific">Thiohalorhabdus methylotrophus</name>
    <dbReference type="NCBI Taxonomy" id="3242694"/>
    <lineage>
        <taxon>Bacteria</taxon>
        <taxon>Pseudomonadati</taxon>
        <taxon>Pseudomonadota</taxon>
        <taxon>Gammaproteobacteria</taxon>
        <taxon>Thiohalorhabdales</taxon>
        <taxon>Thiohalorhabdaceae</taxon>
        <taxon>Thiohalorhabdus</taxon>
    </lineage>
</organism>
<dbReference type="EMBL" id="JBGUAW010000001">
    <property type="protein sequence ID" value="MFA9459516.1"/>
    <property type="molecule type" value="Genomic_DNA"/>
</dbReference>